<comment type="caution">
    <text evidence="2">The sequence shown here is derived from an EMBL/GenBank/DDBJ whole genome shotgun (WGS) entry which is preliminary data.</text>
</comment>
<feature type="region of interest" description="Disordered" evidence="1">
    <location>
        <begin position="52"/>
        <end position="91"/>
    </location>
</feature>
<evidence type="ECO:0000313" key="2">
    <source>
        <dbReference type="EMBL" id="KKK65506.1"/>
    </source>
</evidence>
<protein>
    <submittedName>
        <fullName evidence="2">Uncharacterized protein</fullName>
    </submittedName>
</protein>
<accession>A0A0F8ZZY9</accession>
<reference evidence="2" key="1">
    <citation type="journal article" date="2015" name="Nature">
        <title>Complex archaea that bridge the gap between prokaryotes and eukaryotes.</title>
        <authorList>
            <person name="Spang A."/>
            <person name="Saw J.H."/>
            <person name="Jorgensen S.L."/>
            <person name="Zaremba-Niedzwiedzka K."/>
            <person name="Martijn J."/>
            <person name="Lind A.E."/>
            <person name="van Eijk R."/>
            <person name="Schleper C."/>
            <person name="Guy L."/>
            <person name="Ettema T.J."/>
        </authorList>
    </citation>
    <scope>NUCLEOTIDE SEQUENCE</scope>
</reference>
<organism evidence="2">
    <name type="scientific">marine sediment metagenome</name>
    <dbReference type="NCBI Taxonomy" id="412755"/>
    <lineage>
        <taxon>unclassified sequences</taxon>
        <taxon>metagenomes</taxon>
        <taxon>ecological metagenomes</taxon>
    </lineage>
</organism>
<sequence>MQQKTVPWDEATLDELKKFAASVLGISVSPRINESTLRAKIRQAHSGDNITILVPDDDDEADGLVSDAPAPPSKTPNDGKALRGSSAENDPKVQITIAEMPGAGGKRDAFVSVNGVAMLIPRGRPVDIPYRYYHALTNATQTLYDQDEATGEIISSDVPSYPMSVNKMPPQAEIDAYLAAEQGQQAAA</sequence>
<dbReference type="AlphaFoldDB" id="A0A0F8ZZY9"/>
<name>A0A0F8ZZY9_9ZZZZ</name>
<dbReference type="EMBL" id="LAZR01060522">
    <property type="protein sequence ID" value="KKK65506.1"/>
    <property type="molecule type" value="Genomic_DNA"/>
</dbReference>
<gene>
    <name evidence="2" type="ORF">LCGC14_2973450</name>
</gene>
<evidence type="ECO:0000256" key="1">
    <source>
        <dbReference type="SAM" id="MobiDB-lite"/>
    </source>
</evidence>
<proteinExistence type="predicted"/>